<reference evidence="1" key="1">
    <citation type="submission" date="2021-06" db="EMBL/GenBank/DDBJ databases">
        <authorList>
            <person name="Hodson N. C."/>
            <person name="Mongue J. A."/>
            <person name="Jaron S. K."/>
        </authorList>
    </citation>
    <scope>NUCLEOTIDE SEQUENCE</scope>
</reference>
<accession>A0A8J2JH59</accession>
<name>A0A8J2JH59_9HEXA</name>
<evidence type="ECO:0000313" key="1">
    <source>
        <dbReference type="EMBL" id="CAG7717972.1"/>
    </source>
</evidence>
<dbReference type="Proteomes" id="UP000708208">
    <property type="component" value="Unassembled WGS sequence"/>
</dbReference>
<comment type="caution">
    <text evidence="1">The sequence shown here is derived from an EMBL/GenBank/DDBJ whole genome shotgun (WGS) entry which is preliminary data.</text>
</comment>
<proteinExistence type="predicted"/>
<evidence type="ECO:0000313" key="2">
    <source>
        <dbReference type="Proteomes" id="UP000708208"/>
    </source>
</evidence>
<protein>
    <submittedName>
        <fullName evidence="1">Uncharacterized protein</fullName>
    </submittedName>
</protein>
<sequence length="403" mass="46672">MSFKINVFEDKMALVSMQDEGQIDASSNPEQDLDALDSLELKNPVQLVQITICEVPKDPKELPDKKLLKIISRLFRKASDVDISNRIETGMVQIKYREDLEAQNDLDFVLHSYGWRLIDESQLLWRFRLVRRNACNPNFPLVTDSFKISYLPPDIRRTTLRYLFPHVRSIAISNKRVRNRLIDCLRFNIAEAVLKFRDPYDANENYEHAKNLFMDMIPVRVVDEHQGKLLIRQRAVTITNIPEKVIADCILAVFENPCDITGVQIHKSPDKAVGSTAKVWFWSHSKAIDSLECQCLSTIAPLWLEWILPHEIKISEINPDVTNKDITKSTKEMLGRNIHIKFLRRQKSIIIGFKSTKAAKHGFKYLTKQLKWSCRNERHVLSEFTPPQDAGDVQNKILEPIEI</sequence>
<dbReference type="AlphaFoldDB" id="A0A8J2JH59"/>
<gene>
    <name evidence="1" type="ORF">AFUS01_LOCUS7399</name>
</gene>
<organism evidence="1 2">
    <name type="scientific">Allacma fusca</name>
    <dbReference type="NCBI Taxonomy" id="39272"/>
    <lineage>
        <taxon>Eukaryota</taxon>
        <taxon>Metazoa</taxon>
        <taxon>Ecdysozoa</taxon>
        <taxon>Arthropoda</taxon>
        <taxon>Hexapoda</taxon>
        <taxon>Collembola</taxon>
        <taxon>Symphypleona</taxon>
        <taxon>Sminthuridae</taxon>
        <taxon>Allacma</taxon>
    </lineage>
</organism>
<dbReference type="EMBL" id="CAJVCH010049951">
    <property type="protein sequence ID" value="CAG7717972.1"/>
    <property type="molecule type" value="Genomic_DNA"/>
</dbReference>
<keyword evidence="2" id="KW-1185">Reference proteome</keyword>